<evidence type="ECO:0000259" key="6">
    <source>
        <dbReference type="SMART" id="SM00702"/>
    </source>
</evidence>
<comment type="cofactor">
    <cofactor evidence="1">
        <name>L-ascorbate</name>
        <dbReference type="ChEBI" id="CHEBI:38290"/>
    </cofactor>
</comment>
<feature type="chain" id="PRO_5019259041" description="Prolyl 4-hydroxylase alpha subunit domain-containing protein" evidence="5">
    <location>
        <begin position="19"/>
        <end position="289"/>
    </location>
</feature>
<dbReference type="InterPro" id="IPR051559">
    <property type="entry name" value="HIF_prolyl_hydroxylases"/>
</dbReference>
<keyword evidence="8" id="KW-1185">Reference proteome</keyword>
<evidence type="ECO:0000256" key="3">
    <source>
        <dbReference type="ARBA" id="ARBA00022964"/>
    </source>
</evidence>
<evidence type="ECO:0000256" key="4">
    <source>
        <dbReference type="ARBA" id="ARBA00023002"/>
    </source>
</evidence>
<dbReference type="Gene3D" id="2.60.120.620">
    <property type="entry name" value="q2cbj1_9rhob like domain"/>
    <property type="match status" value="1"/>
</dbReference>
<proteinExistence type="predicted"/>
<dbReference type="InterPro" id="IPR006620">
    <property type="entry name" value="Pro_4_hyd_alph"/>
</dbReference>
<gene>
    <name evidence="7" type="ORF">DYB32_004671</name>
</gene>
<dbReference type="InterPro" id="IPR044862">
    <property type="entry name" value="Pro_4_hyd_alph_FE2OG_OXY"/>
</dbReference>
<dbReference type="VEuPathDB" id="FungiDB:H310_08919"/>
<dbReference type="EMBL" id="QUSY01000363">
    <property type="protein sequence ID" value="RHY30037.1"/>
    <property type="molecule type" value="Genomic_DNA"/>
</dbReference>
<dbReference type="Pfam" id="PF13640">
    <property type="entry name" value="2OG-FeII_Oxy_3"/>
    <property type="match status" value="1"/>
</dbReference>
<name>A0A418AWV4_9STRA</name>
<keyword evidence="4" id="KW-0560">Oxidoreductase</keyword>
<dbReference type="PANTHER" id="PTHR12907">
    <property type="entry name" value="EGL NINE HOMOLOG-RELATED"/>
    <property type="match status" value="1"/>
</dbReference>
<evidence type="ECO:0000256" key="2">
    <source>
        <dbReference type="ARBA" id="ARBA00022896"/>
    </source>
</evidence>
<evidence type="ECO:0000256" key="5">
    <source>
        <dbReference type="SAM" id="SignalP"/>
    </source>
</evidence>
<evidence type="ECO:0000313" key="7">
    <source>
        <dbReference type="EMBL" id="RHY30037.1"/>
    </source>
</evidence>
<dbReference type="Proteomes" id="UP000285060">
    <property type="component" value="Unassembled WGS sequence"/>
</dbReference>
<dbReference type="GO" id="GO:0071456">
    <property type="term" value="P:cellular response to hypoxia"/>
    <property type="evidence" value="ECO:0007669"/>
    <property type="project" value="TreeGrafter"/>
</dbReference>
<reference evidence="7 8" key="1">
    <citation type="submission" date="2018-08" db="EMBL/GenBank/DDBJ databases">
        <title>Aphanomyces genome sequencing and annotation.</title>
        <authorList>
            <person name="Minardi D."/>
            <person name="Oidtmann B."/>
            <person name="Van Der Giezen M."/>
            <person name="Studholme D.J."/>
        </authorList>
    </citation>
    <scope>NUCLEOTIDE SEQUENCE [LARGE SCALE GENOMIC DNA]</scope>
    <source>
        <strain evidence="7 8">NJM0002</strain>
    </source>
</reference>
<comment type="caution">
    <text evidence="7">The sequence shown here is derived from an EMBL/GenBank/DDBJ whole genome shotgun (WGS) entry which is preliminary data.</text>
</comment>
<feature type="signal peptide" evidence="5">
    <location>
        <begin position="1"/>
        <end position="18"/>
    </location>
</feature>
<keyword evidence="5" id="KW-0732">Signal</keyword>
<dbReference type="GO" id="GO:0031543">
    <property type="term" value="F:peptidyl-proline dioxygenase activity"/>
    <property type="evidence" value="ECO:0007669"/>
    <property type="project" value="TreeGrafter"/>
</dbReference>
<dbReference type="GO" id="GO:0008198">
    <property type="term" value="F:ferrous iron binding"/>
    <property type="evidence" value="ECO:0007669"/>
    <property type="project" value="TreeGrafter"/>
</dbReference>
<dbReference type="GO" id="GO:0031418">
    <property type="term" value="F:L-ascorbic acid binding"/>
    <property type="evidence" value="ECO:0007669"/>
    <property type="project" value="UniProtKB-KW"/>
</dbReference>
<evidence type="ECO:0000313" key="8">
    <source>
        <dbReference type="Proteomes" id="UP000285060"/>
    </source>
</evidence>
<accession>A0A418AWV4</accession>
<dbReference type="PANTHER" id="PTHR12907:SF26">
    <property type="entry name" value="HIF PROLYL HYDROXYLASE, ISOFORM C"/>
    <property type="match status" value="1"/>
</dbReference>
<keyword evidence="2" id="KW-0847">Vitamin C</keyword>
<dbReference type="SMART" id="SM00702">
    <property type="entry name" value="P4Hc"/>
    <property type="match status" value="1"/>
</dbReference>
<keyword evidence="3" id="KW-0223">Dioxygenase</keyword>
<evidence type="ECO:0000256" key="1">
    <source>
        <dbReference type="ARBA" id="ARBA00001961"/>
    </source>
</evidence>
<protein>
    <recommendedName>
        <fullName evidence="6">Prolyl 4-hydroxylase alpha subunit domain-containing protein</fullName>
    </recommendedName>
</protein>
<dbReference type="AlphaFoldDB" id="A0A418AWV4"/>
<sequence length="289" mass="32366">MHLCLLTGFIALVPFELSATTMMITATRWLRTGLRPASAVLRPRGFASSPNQVIDENVLLPLFPPATREALRQGLESEGFCILRGFASNTVATAMRHEAERLYKEGYMFQSMSVDEQGKSFPKNNVFASELDGHEWDVAPTILHYTRSIMLQAPSMLNELFPELQISSRAYASKLAVSLGDGASCKRLPDQRKVTMVYYLNPHWEPAHGGELQVYTKDGGVVAVEPRSDTLAVFWSDQVVHDVRPCANAPTDERAQRYALTLWLVSDDPLQIVNPMHPLYKLRCEHFGS</sequence>
<feature type="domain" description="Prolyl 4-hydroxylase alpha subunit" evidence="6">
    <location>
        <begin position="78"/>
        <end position="265"/>
    </location>
</feature>
<organism evidence="7 8">
    <name type="scientific">Aphanomyces invadans</name>
    <dbReference type="NCBI Taxonomy" id="157072"/>
    <lineage>
        <taxon>Eukaryota</taxon>
        <taxon>Sar</taxon>
        <taxon>Stramenopiles</taxon>
        <taxon>Oomycota</taxon>
        <taxon>Saprolegniomycetes</taxon>
        <taxon>Saprolegniales</taxon>
        <taxon>Verrucalvaceae</taxon>
        <taxon>Aphanomyces</taxon>
    </lineage>
</organism>